<sequence length="159" mass="18453">MCEYPLDFLQSIPTAYRPKEHWYHEHMDPLVDNDTQGLHWKLSPDDNDKLFQLKLVELLPMTSPISSPKMACILARLQDSSHYGKEKEEEGKGKEKEKDNVKSRDTKKRDMATKKKDSECWLYGPSAIKSEYNMADFLNDIMDAVEGVIGGKFLNRHLY</sequence>
<keyword evidence="3" id="KW-1185">Reference proteome</keyword>
<reference evidence="2 3" key="1">
    <citation type="submission" date="2014-04" db="EMBL/GenBank/DDBJ databases">
        <authorList>
            <consortium name="DOE Joint Genome Institute"/>
            <person name="Kuo A."/>
            <person name="Kohler A."/>
            <person name="Nagy L.G."/>
            <person name="Floudas D."/>
            <person name="Copeland A."/>
            <person name="Barry K.W."/>
            <person name="Cichocki N."/>
            <person name="Veneault-Fourrey C."/>
            <person name="LaButti K."/>
            <person name="Lindquist E.A."/>
            <person name="Lipzen A."/>
            <person name="Lundell T."/>
            <person name="Morin E."/>
            <person name="Murat C."/>
            <person name="Sun H."/>
            <person name="Tunlid A."/>
            <person name="Henrissat B."/>
            <person name="Grigoriev I.V."/>
            <person name="Hibbett D.S."/>
            <person name="Martin F."/>
            <person name="Nordberg H.P."/>
            <person name="Cantor M.N."/>
            <person name="Hua S.X."/>
        </authorList>
    </citation>
    <scope>NUCLEOTIDE SEQUENCE [LARGE SCALE GENOMIC DNA]</scope>
    <source>
        <strain evidence="2 3">Foug A</strain>
    </source>
</reference>
<evidence type="ECO:0000313" key="2">
    <source>
        <dbReference type="EMBL" id="KIM61923.1"/>
    </source>
</evidence>
<protein>
    <submittedName>
        <fullName evidence="2">Uncharacterized protein</fullName>
    </submittedName>
</protein>
<evidence type="ECO:0000313" key="3">
    <source>
        <dbReference type="Proteomes" id="UP000053989"/>
    </source>
</evidence>
<dbReference type="InParanoid" id="A0A0C2ZJY9"/>
<accession>A0A0C2ZJY9</accession>
<proteinExistence type="predicted"/>
<organism evidence="2 3">
    <name type="scientific">Scleroderma citrinum Foug A</name>
    <dbReference type="NCBI Taxonomy" id="1036808"/>
    <lineage>
        <taxon>Eukaryota</taxon>
        <taxon>Fungi</taxon>
        <taxon>Dikarya</taxon>
        <taxon>Basidiomycota</taxon>
        <taxon>Agaricomycotina</taxon>
        <taxon>Agaricomycetes</taxon>
        <taxon>Agaricomycetidae</taxon>
        <taxon>Boletales</taxon>
        <taxon>Sclerodermatineae</taxon>
        <taxon>Sclerodermataceae</taxon>
        <taxon>Scleroderma</taxon>
    </lineage>
</organism>
<feature type="region of interest" description="Disordered" evidence="1">
    <location>
        <begin position="82"/>
        <end position="111"/>
    </location>
</feature>
<dbReference type="Proteomes" id="UP000053989">
    <property type="component" value="Unassembled WGS sequence"/>
</dbReference>
<dbReference type="AlphaFoldDB" id="A0A0C2ZJY9"/>
<dbReference type="EMBL" id="KN822046">
    <property type="protein sequence ID" value="KIM61923.1"/>
    <property type="molecule type" value="Genomic_DNA"/>
</dbReference>
<name>A0A0C2ZJY9_9AGAM</name>
<gene>
    <name evidence="2" type="ORF">SCLCIDRAFT_9280</name>
</gene>
<dbReference type="HOGENOM" id="CLU_1661831_0_0_1"/>
<reference evidence="3" key="2">
    <citation type="submission" date="2015-01" db="EMBL/GenBank/DDBJ databases">
        <title>Evolutionary Origins and Diversification of the Mycorrhizal Mutualists.</title>
        <authorList>
            <consortium name="DOE Joint Genome Institute"/>
            <consortium name="Mycorrhizal Genomics Consortium"/>
            <person name="Kohler A."/>
            <person name="Kuo A."/>
            <person name="Nagy L.G."/>
            <person name="Floudas D."/>
            <person name="Copeland A."/>
            <person name="Barry K.W."/>
            <person name="Cichocki N."/>
            <person name="Veneault-Fourrey C."/>
            <person name="LaButti K."/>
            <person name="Lindquist E.A."/>
            <person name="Lipzen A."/>
            <person name="Lundell T."/>
            <person name="Morin E."/>
            <person name="Murat C."/>
            <person name="Riley R."/>
            <person name="Ohm R."/>
            <person name="Sun H."/>
            <person name="Tunlid A."/>
            <person name="Henrissat B."/>
            <person name="Grigoriev I.V."/>
            <person name="Hibbett D.S."/>
            <person name="Martin F."/>
        </authorList>
    </citation>
    <scope>NUCLEOTIDE SEQUENCE [LARGE SCALE GENOMIC DNA]</scope>
    <source>
        <strain evidence="3">Foug A</strain>
    </source>
</reference>
<evidence type="ECO:0000256" key="1">
    <source>
        <dbReference type="SAM" id="MobiDB-lite"/>
    </source>
</evidence>